<proteinExistence type="predicted"/>
<protein>
    <submittedName>
        <fullName evidence="1">Unannotated protein</fullName>
    </submittedName>
</protein>
<dbReference type="AlphaFoldDB" id="A0A6J7GF22"/>
<evidence type="ECO:0000313" key="1">
    <source>
        <dbReference type="EMBL" id="CAB4905586.1"/>
    </source>
</evidence>
<organism evidence="1">
    <name type="scientific">freshwater metagenome</name>
    <dbReference type="NCBI Taxonomy" id="449393"/>
    <lineage>
        <taxon>unclassified sequences</taxon>
        <taxon>metagenomes</taxon>
        <taxon>ecological metagenomes</taxon>
    </lineage>
</organism>
<gene>
    <name evidence="1" type="ORF">UFOPK3492_01172</name>
</gene>
<dbReference type="EMBL" id="CAFBMD010000113">
    <property type="protein sequence ID" value="CAB4905586.1"/>
    <property type="molecule type" value="Genomic_DNA"/>
</dbReference>
<reference evidence="1" key="1">
    <citation type="submission" date="2020-05" db="EMBL/GenBank/DDBJ databases">
        <authorList>
            <person name="Chiriac C."/>
            <person name="Salcher M."/>
            <person name="Ghai R."/>
            <person name="Kavagutti S V."/>
        </authorList>
    </citation>
    <scope>NUCLEOTIDE SEQUENCE</scope>
</reference>
<accession>A0A6J7GF22</accession>
<name>A0A6J7GF22_9ZZZZ</name>
<sequence length="152" mass="16996">MTMPPMSSARANCHPIKIQRTIPMSMTKFVLANIKTIEAVKFAPLLKRLLANALAAYEHDELTIPKKVAFASVAAESSPRDSRIRFLDTKAWTTPESANPRTSAQKVSKNIHQPPDIPERIFCTLTPRARRASVVITNLVRWRGKRVGLHSV</sequence>